<dbReference type="SMART" id="SM00635">
    <property type="entry name" value="BID_2"/>
    <property type="match status" value="3"/>
</dbReference>
<evidence type="ECO:0000313" key="3">
    <source>
        <dbReference type="EMBL" id="MBP2002786.1"/>
    </source>
</evidence>
<feature type="domain" description="Immunoglobulin" evidence="1">
    <location>
        <begin position="180"/>
        <end position="258"/>
    </location>
</feature>
<comment type="caution">
    <text evidence="3">The sequence shown here is derived from an EMBL/GenBank/DDBJ whole genome shotgun (WGS) entry which is preliminary data.</text>
</comment>
<reference evidence="3 4" key="1">
    <citation type="submission" date="2021-03" db="EMBL/GenBank/DDBJ databases">
        <title>Genomic Encyclopedia of Type Strains, Phase IV (KMG-IV): sequencing the most valuable type-strain genomes for metagenomic binning, comparative biology and taxonomic classification.</title>
        <authorList>
            <person name="Goeker M."/>
        </authorList>
    </citation>
    <scope>NUCLEOTIDE SEQUENCE [LARGE SCALE GENOMIC DNA]</scope>
    <source>
        <strain evidence="3 4">DSM 26806</strain>
    </source>
</reference>
<organism evidence="3 4">
    <name type="scientific">Paenibacillus shirakamiensis</name>
    <dbReference type="NCBI Taxonomy" id="1265935"/>
    <lineage>
        <taxon>Bacteria</taxon>
        <taxon>Bacillati</taxon>
        <taxon>Bacillota</taxon>
        <taxon>Bacilli</taxon>
        <taxon>Bacillales</taxon>
        <taxon>Paenibacillaceae</taxon>
        <taxon>Paenibacillus</taxon>
    </lineage>
</organism>
<name>A0ABS4JNR3_9BACL</name>
<evidence type="ECO:0000313" key="4">
    <source>
        <dbReference type="Proteomes" id="UP001519288"/>
    </source>
</evidence>
<feature type="domain" description="BIG2" evidence="2">
    <location>
        <begin position="265"/>
        <end position="347"/>
    </location>
</feature>
<feature type="non-terminal residue" evidence="3">
    <location>
        <position position="396"/>
    </location>
</feature>
<accession>A0ABS4JNR3</accession>
<sequence length="396" mass="39065">QGGSQQLTAEVSAVGGAEQTVTWTSSDVSGKVAVDSTGKVTVAGDAALDTYTITATSTFDGSKQGTATITVTERPAIPAVTSVVVSPSSKSVIQGGSQQLTAEVSAVGGAEQTVTWTSSDVSGKVAVDSTGKVTVAGDAALDTYTITATSTFDGSKQGTATITVTERPAIPAVTSIVVSPSSKSVVQGGSQQLSAEVSAVGGAEQTVIWTSSDVSGKVAVDSTGKVTVAGDAALNTYTITATSTFDGSKQGTATITVTERPAIPAVTSVVVSPSSKSVIQGGSQQLTAEVSAVGGAEQTVTWTSSDVSGKVAVDSTGKVTVAGDAALDTYTITATSTFDGSKQGTATITVTERPATPAVTSVVVSPSSKSVVQGGSQQLTAEVSAVGGAEQTVTWT</sequence>
<dbReference type="RefSeq" id="WP_209866465.1">
    <property type="nucleotide sequence ID" value="NZ_JAGGLD010000014.1"/>
</dbReference>
<feature type="domain" description="BIG2" evidence="2">
    <location>
        <begin position="172"/>
        <end position="254"/>
    </location>
</feature>
<gene>
    <name evidence="3" type="ORF">J2Z69_003901</name>
</gene>
<feature type="domain" description="Immunoglobulin" evidence="1">
    <location>
        <begin position="87"/>
        <end position="165"/>
    </location>
</feature>
<protein>
    <submittedName>
        <fullName evidence="3">Uncharacterized protein YjdB</fullName>
    </submittedName>
</protein>
<proteinExistence type="predicted"/>
<dbReference type="Gene3D" id="2.60.40.1080">
    <property type="match status" value="4"/>
</dbReference>
<evidence type="ECO:0000259" key="1">
    <source>
        <dbReference type="SMART" id="SM00409"/>
    </source>
</evidence>
<feature type="domain" description="BIG2" evidence="2">
    <location>
        <begin position="79"/>
        <end position="161"/>
    </location>
</feature>
<feature type="non-terminal residue" evidence="3">
    <location>
        <position position="1"/>
    </location>
</feature>
<dbReference type="InterPro" id="IPR003343">
    <property type="entry name" value="Big_2"/>
</dbReference>
<dbReference type="SMART" id="SM00409">
    <property type="entry name" value="IG"/>
    <property type="match status" value="3"/>
</dbReference>
<keyword evidence="4" id="KW-1185">Reference proteome</keyword>
<dbReference type="SUPFAM" id="SSF49373">
    <property type="entry name" value="Invasin/intimin cell-adhesion fragments"/>
    <property type="match status" value="3"/>
</dbReference>
<feature type="domain" description="Immunoglobulin" evidence="1">
    <location>
        <begin position="273"/>
        <end position="351"/>
    </location>
</feature>
<dbReference type="InterPro" id="IPR008964">
    <property type="entry name" value="Invasin/intimin_cell_adhesion"/>
</dbReference>
<evidence type="ECO:0000259" key="2">
    <source>
        <dbReference type="SMART" id="SM00635"/>
    </source>
</evidence>
<dbReference type="EMBL" id="JAGGLD010000014">
    <property type="protein sequence ID" value="MBP2002786.1"/>
    <property type="molecule type" value="Genomic_DNA"/>
</dbReference>
<dbReference type="Pfam" id="PF02368">
    <property type="entry name" value="Big_2"/>
    <property type="match status" value="3"/>
</dbReference>
<dbReference type="Proteomes" id="UP001519288">
    <property type="component" value="Unassembled WGS sequence"/>
</dbReference>
<dbReference type="InterPro" id="IPR003599">
    <property type="entry name" value="Ig_sub"/>
</dbReference>